<proteinExistence type="predicted"/>
<keyword evidence="2" id="KW-0863">Zinc-finger</keyword>
<evidence type="ECO:0000313" key="6">
    <source>
        <dbReference type="EMBL" id="TKX31031.1"/>
    </source>
</evidence>
<evidence type="ECO:0000259" key="5">
    <source>
        <dbReference type="Pfam" id="PF01258"/>
    </source>
</evidence>
<dbReference type="NCBIfam" id="NF033459">
    <property type="entry name" value="DksA_like"/>
    <property type="match status" value="1"/>
</dbReference>
<evidence type="ECO:0000313" key="7">
    <source>
        <dbReference type="Proteomes" id="UP000310353"/>
    </source>
</evidence>
<keyword evidence="1" id="KW-0479">Metal-binding</keyword>
<dbReference type="SUPFAM" id="SSF109635">
    <property type="entry name" value="DnaK suppressor protein DksA, alpha-hairpin domain"/>
    <property type="match status" value="1"/>
</dbReference>
<dbReference type="Gene3D" id="1.20.120.910">
    <property type="entry name" value="DksA, coiled-coil domain"/>
    <property type="match status" value="1"/>
</dbReference>
<evidence type="ECO:0000256" key="4">
    <source>
        <dbReference type="PROSITE-ProRule" id="PRU00510"/>
    </source>
</evidence>
<evidence type="ECO:0000256" key="2">
    <source>
        <dbReference type="ARBA" id="ARBA00022771"/>
    </source>
</evidence>
<dbReference type="AlphaFoldDB" id="A0A4U7BKL0"/>
<keyword evidence="3" id="KW-0862">Zinc</keyword>
<gene>
    <name evidence="6" type="ORF">CQA76_06980</name>
</gene>
<dbReference type="RefSeq" id="WP_137622701.1">
    <property type="nucleotide sequence ID" value="NZ_NXMA01000012.1"/>
</dbReference>
<dbReference type="PANTHER" id="PTHR33823:SF4">
    <property type="entry name" value="GENERAL STRESS PROTEIN 16O"/>
    <property type="match status" value="1"/>
</dbReference>
<comment type="caution">
    <text evidence="6">The sequence shown here is derived from an EMBL/GenBank/DDBJ whole genome shotgun (WGS) entry which is preliminary data.</text>
</comment>
<reference evidence="6 7" key="1">
    <citation type="submission" date="2018-05" db="EMBL/GenBank/DDBJ databases">
        <title>Novel Campyloabacter and Helicobacter Species and Strains.</title>
        <authorList>
            <person name="Mannion A.J."/>
            <person name="Shen Z."/>
            <person name="Fox J.G."/>
        </authorList>
    </citation>
    <scope>NUCLEOTIDE SEQUENCE [LARGE SCALE GENOMIC DNA]</scope>
    <source>
        <strain evidence="7">MIT17-670</strain>
    </source>
</reference>
<dbReference type="PROSITE" id="PS01102">
    <property type="entry name" value="ZF_DKSA_1"/>
    <property type="match status" value="1"/>
</dbReference>
<keyword evidence="7" id="KW-1185">Reference proteome</keyword>
<sequence>MKKKDLIFFKENLEQRKKIIKENLQSNSKEIKALHDSVPSDSVDFSIIETNSQIDFAINANLNQELKEIEVSLNKIKDETYGICESCDEEIAIERLKIKPHAKYCVACRENLEKKESYES</sequence>
<dbReference type="InterPro" id="IPR000962">
    <property type="entry name" value="Znf_DskA_TraR"/>
</dbReference>
<organism evidence="6 7">
    <name type="scientific">Campylobacter aviculae</name>
    <dbReference type="NCBI Taxonomy" id="2510190"/>
    <lineage>
        <taxon>Bacteria</taxon>
        <taxon>Pseudomonadati</taxon>
        <taxon>Campylobacterota</taxon>
        <taxon>Epsilonproteobacteria</taxon>
        <taxon>Campylobacterales</taxon>
        <taxon>Campylobacteraceae</taxon>
        <taxon>Campylobacter</taxon>
    </lineage>
</organism>
<protein>
    <submittedName>
        <fullName evidence="6">RNA polymerase-binding protein DksA</fullName>
    </submittedName>
</protein>
<evidence type="ECO:0000256" key="3">
    <source>
        <dbReference type="ARBA" id="ARBA00022833"/>
    </source>
</evidence>
<dbReference type="Pfam" id="PF01258">
    <property type="entry name" value="zf-dskA_traR"/>
    <property type="match status" value="1"/>
</dbReference>
<dbReference type="InterPro" id="IPR037187">
    <property type="entry name" value="DnaK_N"/>
</dbReference>
<dbReference type="EMBL" id="NXMA01000012">
    <property type="protein sequence ID" value="TKX31031.1"/>
    <property type="molecule type" value="Genomic_DNA"/>
</dbReference>
<dbReference type="SUPFAM" id="SSF57716">
    <property type="entry name" value="Glucocorticoid receptor-like (DNA-binding domain)"/>
    <property type="match status" value="1"/>
</dbReference>
<name>A0A4U7BKL0_9BACT</name>
<accession>A0A4U7BKL0</accession>
<dbReference type="PROSITE" id="PS51128">
    <property type="entry name" value="ZF_DKSA_2"/>
    <property type="match status" value="1"/>
</dbReference>
<dbReference type="Proteomes" id="UP000310353">
    <property type="component" value="Unassembled WGS sequence"/>
</dbReference>
<dbReference type="GO" id="GO:0008270">
    <property type="term" value="F:zinc ion binding"/>
    <property type="evidence" value="ECO:0007669"/>
    <property type="project" value="UniProtKB-KW"/>
</dbReference>
<dbReference type="PANTHER" id="PTHR33823">
    <property type="entry name" value="RNA POLYMERASE-BINDING TRANSCRIPTION FACTOR DKSA-RELATED"/>
    <property type="match status" value="1"/>
</dbReference>
<evidence type="ECO:0000256" key="1">
    <source>
        <dbReference type="ARBA" id="ARBA00022723"/>
    </source>
</evidence>
<dbReference type="OrthoDB" id="9803742at2"/>
<feature type="domain" description="Zinc finger DksA/TraR C4-type" evidence="5">
    <location>
        <begin position="80"/>
        <end position="113"/>
    </location>
</feature>
<feature type="zinc finger region" description="dksA C4-type" evidence="4">
    <location>
        <begin position="84"/>
        <end position="108"/>
    </location>
</feature>
<dbReference type="InterPro" id="IPR020458">
    <property type="entry name" value="Znf_DskA_TraR_CS"/>
</dbReference>